<proteinExistence type="predicted"/>
<accession>A0A1F6APN4</accession>
<evidence type="ECO:0000313" key="3">
    <source>
        <dbReference type="Proteomes" id="UP000176609"/>
    </source>
</evidence>
<keyword evidence="1" id="KW-0472">Membrane</keyword>
<protein>
    <submittedName>
        <fullName evidence="2">Uncharacterized protein</fullName>
    </submittedName>
</protein>
<evidence type="ECO:0000313" key="2">
    <source>
        <dbReference type="EMBL" id="OGG26641.1"/>
    </source>
</evidence>
<evidence type="ECO:0000256" key="1">
    <source>
        <dbReference type="SAM" id="Phobius"/>
    </source>
</evidence>
<reference evidence="2 3" key="1">
    <citation type="journal article" date="2016" name="Nat. Commun.">
        <title>Thousands of microbial genomes shed light on interconnected biogeochemical processes in an aquifer system.</title>
        <authorList>
            <person name="Anantharaman K."/>
            <person name="Brown C.T."/>
            <person name="Hug L.A."/>
            <person name="Sharon I."/>
            <person name="Castelle C.J."/>
            <person name="Probst A.J."/>
            <person name="Thomas B.C."/>
            <person name="Singh A."/>
            <person name="Wilkins M.J."/>
            <person name="Karaoz U."/>
            <person name="Brodie E.L."/>
            <person name="Williams K.H."/>
            <person name="Hubbard S.S."/>
            <person name="Banfield J.F."/>
        </authorList>
    </citation>
    <scope>NUCLEOTIDE SEQUENCE [LARGE SCALE GENOMIC DNA]</scope>
</reference>
<organism evidence="2 3">
    <name type="scientific">Candidatus Gottesmanbacteria bacterium RIFCSPLOWO2_01_FULL_39_12b</name>
    <dbReference type="NCBI Taxonomy" id="1798388"/>
    <lineage>
        <taxon>Bacteria</taxon>
        <taxon>Candidatus Gottesmaniibacteriota</taxon>
    </lineage>
</organism>
<name>A0A1F6APN4_9BACT</name>
<sequence length="209" mass="23282">MIIIKRIITITLAVVLILTGYYFYSQNKSASGVVRAFGRLNVTFPGVPMFSEVNWYPGKIVTRSILVENTDLQTRKVGIKAVSINDNSNPFLADILKIIIITNGQIIYGEGSLTGSKTLADFYREIVVWLTDINRNETASYDFRIQMDAGATNNYQGKSTTFDLFVGADERSFLSFPTIRALPTFRVLPTLAPLQGIRSAMGIRSLPDR</sequence>
<dbReference type="AlphaFoldDB" id="A0A1F6APN4"/>
<dbReference type="Proteomes" id="UP000176609">
    <property type="component" value="Unassembled WGS sequence"/>
</dbReference>
<keyword evidence="1" id="KW-1133">Transmembrane helix</keyword>
<gene>
    <name evidence="2" type="ORF">A2960_00520</name>
</gene>
<comment type="caution">
    <text evidence="2">The sequence shown here is derived from an EMBL/GenBank/DDBJ whole genome shotgun (WGS) entry which is preliminary data.</text>
</comment>
<feature type="transmembrane region" description="Helical" evidence="1">
    <location>
        <begin position="7"/>
        <end position="24"/>
    </location>
</feature>
<dbReference type="EMBL" id="MFJR01000007">
    <property type="protein sequence ID" value="OGG26641.1"/>
    <property type="molecule type" value="Genomic_DNA"/>
</dbReference>
<keyword evidence="1" id="KW-0812">Transmembrane</keyword>